<evidence type="ECO:0000313" key="2">
    <source>
        <dbReference type="EMBL" id="AAL62587.1"/>
    </source>
</evidence>
<feature type="region of interest" description="Disordered" evidence="1">
    <location>
        <begin position="1"/>
        <end position="40"/>
    </location>
</feature>
<dbReference type="InParanoid" id="Q8ZZQ2"/>
<name>Q8ZZQ2_PYRAE</name>
<reference evidence="2 3" key="1">
    <citation type="journal article" date="2002" name="Proc. Natl. Acad. Sci. U.S.A.">
        <title>Genome sequence of the hyperthermophilic crenarchaeon Pyrobaculum aerophilum.</title>
        <authorList>
            <person name="Fitz-Gibbon S.T."/>
            <person name="Ladner H."/>
            <person name="Kim U.J."/>
            <person name="Stetter K.O."/>
            <person name="Simon M.I."/>
            <person name="Miller J.H."/>
        </authorList>
    </citation>
    <scope>NUCLEOTIDE SEQUENCE [LARGE SCALE GENOMIC DNA]</scope>
    <source>
        <strain evidence="3">ATCC 51768 / DSM 7523 / JCM 9630 / CIP 104966 / NBRC 100827 / IM2</strain>
    </source>
</reference>
<dbReference type="KEGG" id="pai:PAE0138"/>
<evidence type="ECO:0000256" key="1">
    <source>
        <dbReference type="SAM" id="MobiDB-lite"/>
    </source>
</evidence>
<sequence length="89" mass="10302">MQEKHRVKTTQPYCGLSTGRQNSRKQIEPRIRRGNPPNILKPQKSLYADLHASLNGKSFKALHYVEEEELKSKHTPKITTARRRSIKPP</sequence>
<gene>
    <name evidence="2" type="ordered locus">PAE0138</name>
</gene>
<dbReference type="PATRIC" id="fig|178306.9.peg.100"/>
<dbReference type="EMBL" id="AE009441">
    <property type="protein sequence ID" value="AAL62587.1"/>
    <property type="molecule type" value="Genomic_DNA"/>
</dbReference>
<protein>
    <submittedName>
        <fullName evidence="2">Uncharacterized protein</fullName>
    </submittedName>
</protein>
<dbReference type="HOGENOM" id="CLU_2447775_0_0_2"/>
<accession>Q8ZZQ2</accession>
<organism evidence="2 3">
    <name type="scientific">Pyrobaculum aerophilum (strain ATCC 51768 / DSM 7523 / JCM 9630 / CIP 104966 / NBRC 100827 / IM2)</name>
    <dbReference type="NCBI Taxonomy" id="178306"/>
    <lineage>
        <taxon>Archaea</taxon>
        <taxon>Thermoproteota</taxon>
        <taxon>Thermoprotei</taxon>
        <taxon>Thermoproteales</taxon>
        <taxon>Thermoproteaceae</taxon>
        <taxon>Pyrobaculum</taxon>
    </lineage>
</organism>
<dbReference type="Proteomes" id="UP000002439">
    <property type="component" value="Chromosome"/>
</dbReference>
<dbReference type="EnsemblBacteria" id="AAL62587">
    <property type="protein sequence ID" value="AAL62587"/>
    <property type="gene ID" value="PAE0138"/>
</dbReference>
<keyword evidence="3" id="KW-1185">Reference proteome</keyword>
<evidence type="ECO:0000313" key="3">
    <source>
        <dbReference type="Proteomes" id="UP000002439"/>
    </source>
</evidence>
<dbReference type="AlphaFoldDB" id="Q8ZZQ2"/>
<feature type="region of interest" description="Disordered" evidence="1">
    <location>
        <begin position="69"/>
        <end position="89"/>
    </location>
</feature>
<proteinExistence type="predicted"/>
<feature type="compositionally biased region" description="Basic residues" evidence="1">
    <location>
        <begin position="73"/>
        <end position="89"/>
    </location>
</feature>